<organism evidence="1 2">
    <name type="scientific">Candidatus Nitrosocaldus cavascurensis</name>
    <dbReference type="NCBI Taxonomy" id="2058097"/>
    <lineage>
        <taxon>Archaea</taxon>
        <taxon>Nitrososphaerota</taxon>
        <taxon>Nitrososphaeria</taxon>
        <taxon>Candidatus Nitrosocaldales</taxon>
        <taxon>Candidatus Nitrosocaldaceae</taxon>
        <taxon>Candidatus Nitrosocaldus</taxon>
    </lineage>
</organism>
<evidence type="ECO:0000313" key="2">
    <source>
        <dbReference type="Proteomes" id="UP000236248"/>
    </source>
</evidence>
<sequence length="278" mass="32170">MEDEVLREASKVLTILSKYDALKIFLQSVEGIEAETDAPEKIGLTKKRYYTRLKQLVDTGLIEKSKGRYVQTTLGRIIYEKALQVLFEHVRNAKKLQMLDVLKSSGKFDMDEIYRLLSIKVGEDKAKVFMEYGELTNVLVEKMNNASNEVLYATRFFNEHIINEIIELHKRGVNVRMIIDRMLIEGQREKVVKQEYKERMMVTTVPFYPENVDRKVADVPFSFMVIDGRETCIELVNANNPERFYAGVYVSDENVAKQMIGLFETLYAGTAIARANRR</sequence>
<dbReference type="SUPFAM" id="SSF46785">
    <property type="entry name" value="Winged helix' DNA-binding domain"/>
    <property type="match status" value="1"/>
</dbReference>
<evidence type="ECO:0008006" key="3">
    <source>
        <dbReference type="Google" id="ProtNLM"/>
    </source>
</evidence>
<dbReference type="InterPro" id="IPR036390">
    <property type="entry name" value="WH_DNA-bd_sf"/>
</dbReference>
<evidence type="ECO:0000313" key="1">
    <source>
        <dbReference type="EMBL" id="SPC34553.1"/>
    </source>
</evidence>
<reference evidence="2" key="1">
    <citation type="submission" date="2018-01" db="EMBL/GenBank/DDBJ databases">
        <authorList>
            <person name="Kerou L M."/>
        </authorList>
    </citation>
    <scope>NUCLEOTIDE SEQUENCE [LARGE SCALE GENOMIC DNA]</scope>
    <source>
        <strain evidence="2">SCU2</strain>
    </source>
</reference>
<keyword evidence="2" id="KW-1185">Reference proteome</keyword>
<dbReference type="RefSeq" id="WP_148695250.1">
    <property type="nucleotide sequence ID" value="NZ_LT981265.1"/>
</dbReference>
<dbReference type="EMBL" id="LT981265">
    <property type="protein sequence ID" value="SPC34553.1"/>
    <property type="molecule type" value="Genomic_DNA"/>
</dbReference>
<protein>
    <recommendedName>
        <fullName evidence="3">Transcriptional regulator</fullName>
    </recommendedName>
</protein>
<dbReference type="SUPFAM" id="SSF56024">
    <property type="entry name" value="Phospholipase D/nuclease"/>
    <property type="match status" value="1"/>
</dbReference>
<dbReference type="Proteomes" id="UP000236248">
    <property type="component" value="Chromosome NCAV"/>
</dbReference>
<dbReference type="GeneID" id="41595386"/>
<dbReference type="KEGG" id="ncv:NCAV_1387"/>
<dbReference type="AlphaFoldDB" id="A0A2K5ASD5"/>
<dbReference type="Gene3D" id="3.30.870.10">
    <property type="entry name" value="Endonuclease Chain A"/>
    <property type="match status" value="1"/>
</dbReference>
<name>A0A2K5ASD5_9ARCH</name>
<accession>A0A2K5ASD5</accession>
<proteinExistence type="predicted"/>
<gene>
    <name evidence="1" type="ORF">NCAV_1387</name>
</gene>